<feature type="transmembrane region" description="Helical" evidence="1">
    <location>
        <begin position="6"/>
        <end position="25"/>
    </location>
</feature>
<proteinExistence type="predicted"/>
<keyword evidence="1" id="KW-0812">Transmembrane</keyword>
<evidence type="ECO:0000313" key="3">
    <source>
        <dbReference type="Proteomes" id="UP000190286"/>
    </source>
</evidence>
<dbReference type="EMBL" id="FUYF01000001">
    <property type="protein sequence ID" value="SKA72879.1"/>
    <property type="molecule type" value="Genomic_DNA"/>
</dbReference>
<dbReference type="Proteomes" id="UP000190286">
    <property type="component" value="Unassembled WGS sequence"/>
</dbReference>
<gene>
    <name evidence="2" type="ORF">SAMN02745178_00025</name>
</gene>
<evidence type="ECO:0000313" key="2">
    <source>
        <dbReference type="EMBL" id="SKA72879.1"/>
    </source>
</evidence>
<feature type="transmembrane region" description="Helical" evidence="1">
    <location>
        <begin position="109"/>
        <end position="127"/>
    </location>
</feature>
<keyword evidence="3" id="KW-1185">Reference proteome</keyword>
<dbReference type="AlphaFoldDB" id="A0A1T4W6Z7"/>
<feature type="transmembrane region" description="Helical" evidence="1">
    <location>
        <begin position="133"/>
        <end position="154"/>
    </location>
</feature>
<organism evidence="2 3">
    <name type="scientific">Gemmiger formicilis</name>
    <dbReference type="NCBI Taxonomy" id="745368"/>
    <lineage>
        <taxon>Bacteria</taxon>
        <taxon>Bacillati</taxon>
        <taxon>Bacillota</taxon>
        <taxon>Clostridia</taxon>
        <taxon>Eubacteriales</taxon>
        <taxon>Gemmiger</taxon>
    </lineage>
</organism>
<keyword evidence="1" id="KW-0472">Membrane</keyword>
<sequence>MTFSVVAVWVGALPAGVGVSIVAMARLFGVACEFFSSGVGVWFPRLALRAFSPVSGVCLSRMGVFGAEGEGSFVCLGLPILAAVSVLCVVCVISVCSLMGLVGALRFRAAALARVLALLCAAIAAWLRTAGLSACLGACAGCWVSGLFALPGWLG</sequence>
<name>A0A1T4W6Z7_9FIRM</name>
<reference evidence="2 3" key="1">
    <citation type="submission" date="2017-02" db="EMBL/GenBank/DDBJ databases">
        <authorList>
            <person name="Peterson S.W."/>
        </authorList>
    </citation>
    <scope>NUCLEOTIDE SEQUENCE [LARGE SCALE GENOMIC DNA]</scope>
    <source>
        <strain evidence="2 3">ATCC 27749</strain>
    </source>
</reference>
<accession>A0A1T4W6Z7</accession>
<evidence type="ECO:0000256" key="1">
    <source>
        <dbReference type="SAM" id="Phobius"/>
    </source>
</evidence>
<keyword evidence="1" id="KW-1133">Transmembrane helix</keyword>
<feature type="transmembrane region" description="Helical" evidence="1">
    <location>
        <begin position="76"/>
        <end position="102"/>
    </location>
</feature>
<protein>
    <submittedName>
        <fullName evidence="2">Uncharacterized protein</fullName>
    </submittedName>
</protein>